<dbReference type="AlphaFoldDB" id="A0A6N9VGY1"/>
<feature type="transmembrane region" description="Helical" evidence="2">
    <location>
        <begin position="272"/>
        <end position="290"/>
    </location>
</feature>
<evidence type="ECO:0000313" key="8">
    <source>
        <dbReference type="Proteomes" id="UP001456562"/>
    </source>
</evidence>
<evidence type="ECO:0008006" key="9">
    <source>
        <dbReference type="Google" id="ProtNLM"/>
    </source>
</evidence>
<feature type="transmembrane region" description="Helical" evidence="2">
    <location>
        <begin position="110"/>
        <end position="132"/>
    </location>
</feature>
<feature type="transmembrane region" description="Helical" evidence="2">
    <location>
        <begin position="472"/>
        <end position="489"/>
    </location>
</feature>
<gene>
    <name evidence="3" type="ORF">ABR748_24300</name>
    <name evidence="4" type="ORF">G3I39_27860</name>
    <name evidence="5" type="ORF">HUT09_27965</name>
</gene>
<dbReference type="EMBL" id="CP054926">
    <property type="protein sequence ID" value="QKW46064.1"/>
    <property type="molecule type" value="Genomic_DNA"/>
</dbReference>
<feature type="transmembrane region" description="Helical" evidence="2">
    <location>
        <begin position="495"/>
        <end position="512"/>
    </location>
</feature>
<evidence type="ECO:0000313" key="5">
    <source>
        <dbReference type="EMBL" id="QKW46064.1"/>
    </source>
</evidence>
<dbReference type="GeneID" id="87635106"/>
<reference evidence="3 8" key="3">
    <citation type="submission" date="2024-01" db="EMBL/GenBank/DDBJ databases">
        <title>Metagenomic exploration of the rhizosphere soil microbial community and their significance in facilitating the development of wild simulated ginseng.</title>
        <authorList>
            <person name="Huang J."/>
        </authorList>
    </citation>
    <scope>NUCLEOTIDE SEQUENCE [LARGE SCALE GENOMIC DNA]</scope>
    <source>
        <strain evidence="3 8">WY141</strain>
    </source>
</reference>
<keyword evidence="2" id="KW-0812">Transmembrane</keyword>
<organism evidence="4 6">
    <name type="scientific">Streptomyces microflavus</name>
    <name type="common">Streptomyces lipmanii</name>
    <dbReference type="NCBI Taxonomy" id="1919"/>
    <lineage>
        <taxon>Bacteria</taxon>
        <taxon>Bacillati</taxon>
        <taxon>Actinomycetota</taxon>
        <taxon>Actinomycetes</taxon>
        <taxon>Kitasatosporales</taxon>
        <taxon>Streptomycetaceae</taxon>
        <taxon>Streptomyces</taxon>
    </lineage>
</organism>
<feature type="region of interest" description="Disordered" evidence="1">
    <location>
        <begin position="1"/>
        <end position="37"/>
    </location>
</feature>
<feature type="transmembrane region" description="Helical" evidence="2">
    <location>
        <begin position="242"/>
        <end position="260"/>
    </location>
</feature>
<keyword evidence="8" id="KW-1185">Reference proteome</keyword>
<sequence>MTSVHTSAHGPAGEKAGEPAVDTAARPERSRARGGPFEPPERPIAWAMLSRAVSVPLILGLVCFLPAVIAAQPGSGVRDTAYWLQLVLTCYAGARLATMILSTRRRLLQGVFWMFVYIAMGVAPFAQVVIGQTPTPMVGPRQDLITAIAMVLLGCAAYDLGALLASRRPLRRRTPSARSAGGGPAVAHPVRLRLLVVLAFAASAFYVLKLGGPAVFFSSRQEITETVAASGVVTEGSNVGSAFIKGFGQVPALLALLLYTRRLATSYRARRTPSTVLVWVALGALNLVVNNPISNARYWFLTVLMAFVFTAMPSSAAVYRTVLATGVVGALVVFPYADKFRYDDEGQRPAQSASVFEPLVTKDYDQMVMFANTISWVDTRGHTYGRQLTGSALFFVPRAVWSGKPEDTGVRVGQWMGLRMTNLSAPLWTEFWVDFGATGMAGGMALIGYAAARTDRRYARAVTRAGPGPGSVLAIAAPLIAGYTFILLRGPLLQAAGKLAIAALCLLLISTFREQRAGRRR</sequence>
<feature type="transmembrane region" description="Helical" evidence="2">
    <location>
        <begin position="52"/>
        <end position="70"/>
    </location>
</feature>
<feature type="transmembrane region" description="Helical" evidence="2">
    <location>
        <begin position="82"/>
        <end position="103"/>
    </location>
</feature>
<evidence type="ECO:0000313" key="4">
    <source>
        <dbReference type="EMBL" id="NEB70845.1"/>
    </source>
</evidence>
<dbReference type="Proteomes" id="UP001456562">
    <property type="component" value="Unassembled WGS sequence"/>
</dbReference>
<dbReference type="Proteomes" id="UP000471648">
    <property type="component" value="Unassembled WGS sequence"/>
</dbReference>
<feature type="transmembrane region" description="Helical" evidence="2">
    <location>
        <begin position="296"/>
        <end position="312"/>
    </location>
</feature>
<protein>
    <recommendedName>
        <fullName evidence="9">Oligosaccharide repeat unit polymerase</fullName>
    </recommendedName>
</protein>
<dbReference type="EMBL" id="JBEJUE010000023">
    <property type="protein sequence ID" value="MER0427332.1"/>
    <property type="molecule type" value="Genomic_DNA"/>
</dbReference>
<reference evidence="5 7" key="2">
    <citation type="submission" date="2020-06" db="EMBL/GenBank/DDBJ databases">
        <title>Genome mining for natural products.</title>
        <authorList>
            <person name="Zhang B."/>
            <person name="Shi J."/>
            <person name="Ge H."/>
        </authorList>
    </citation>
    <scope>NUCLEOTIDE SEQUENCE [LARGE SCALE GENOMIC DNA]</scope>
    <source>
        <strain evidence="5 7">NA06532</strain>
    </source>
</reference>
<evidence type="ECO:0000313" key="7">
    <source>
        <dbReference type="Proteomes" id="UP000509345"/>
    </source>
</evidence>
<name>A0A6N9VGY1_STRMI</name>
<evidence type="ECO:0000256" key="2">
    <source>
        <dbReference type="SAM" id="Phobius"/>
    </source>
</evidence>
<keyword evidence="2" id="KW-0472">Membrane</keyword>
<feature type="transmembrane region" description="Helical" evidence="2">
    <location>
        <begin position="317"/>
        <end position="337"/>
    </location>
</feature>
<feature type="transmembrane region" description="Helical" evidence="2">
    <location>
        <begin position="186"/>
        <end position="208"/>
    </location>
</feature>
<dbReference type="Proteomes" id="UP000509345">
    <property type="component" value="Chromosome"/>
</dbReference>
<reference evidence="4 6" key="1">
    <citation type="submission" date="2020-01" db="EMBL/GenBank/DDBJ databases">
        <title>Insect and environment-associated Actinomycetes.</title>
        <authorList>
            <person name="Currrie C."/>
            <person name="Chevrette M."/>
            <person name="Carlson C."/>
            <person name="Stubbendieck R."/>
            <person name="Wendt-Pienkowski E."/>
        </authorList>
    </citation>
    <scope>NUCLEOTIDE SEQUENCE [LARGE SCALE GENOMIC DNA]</scope>
    <source>
        <strain evidence="4 6">SID14438</strain>
    </source>
</reference>
<evidence type="ECO:0000313" key="3">
    <source>
        <dbReference type="EMBL" id="MER0427332.1"/>
    </source>
</evidence>
<feature type="transmembrane region" description="Helical" evidence="2">
    <location>
        <begin position="431"/>
        <end position="452"/>
    </location>
</feature>
<evidence type="ECO:0000256" key="1">
    <source>
        <dbReference type="SAM" id="MobiDB-lite"/>
    </source>
</evidence>
<keyword evidence="2" id="KW-1133">Transmembrane helix</keyword>
<proteinExistence type="predicted"/>
<feature type="transmembrane region" description="Helical" evidence="2">
    <location>
        <begin position="144"/>
        <end position="165"/>
    </location>
</feature>
<evidence type="ECO:0000313" key="6">
    <source>
        <dbReference type="Proteomes" id="UP000471648"/>
    </source>
</evidence>
<dbReference type="RefSeq" id="WP_031127014.1">
    <property type="nucleotide sequence ID" value="NZ_CP054926.1"/>
</dbReference>
<accession>A0A6N9VGY1</accession>
<dbReference type="EMBL" id="JAAGME010001178">
    <property type="protein sequence ID" value="NEB70845.1"/>
    <property type="molecule type" value="Genomic_DNA"/>
</dbReference>